<feature type="region of interest" description="Disordered" evidence="1">
    <location>
        <begin position="124"/>
        <end position="145"/>
    </location>
</feature>
<reference evidence="2 3" key="1">
    <citation type="submission" date="2016-04" db="EMBL/GenBank/DDBJ databases">
        <title>Draft genome sequence of Janthinobacterium psychrotolerans sp. nov., isolated from freshwater sediments in Denmark.</title>
        <authorList>
            <person name="Gong X."/>
            <person name="Skrivergaard S."/>
            <person name="Korsgaard B.S."/>
            <person name="Schreiber L."/>
            <person name="Marshall I.P."/>
            <person name="Finster K."/>
            <person name="Schramm A."/>
        </authorList>
    </citation>
    <scope>NUCLEOTIDE SEQUENCE [LARGE SCALE GENOMIC DNA]</scope>
    <source>
        <strain evidence="2 3">S3-2</strain>
    </source>
</reference>
<sequence>MEHTSTGEWLLQSGVWIADAAQSGLQFARSAAGQAVSPRLSADDIGQLMRTHRLPGEASVQFPPEFQYSPYTGVALQAPPQSGQASAWVAPFGARPVNSSAMPGATGLRQTAQALKIARSPARDQSADALANADPDTSLPAPPPGEHAFFSARFGTTGAALLALDARKGALYGWLPGSQLWLALESAKGGLLSECQLGETAWRAELASAWNSCLYVPSGHGLACITPDIASLSYQVEHFGDAPSVAAPIWFQGRLWAPLQGADGVLRFLNLDARHVAGADVVLDGAILPGKASAPVAYGRSVIWPCEHGQLRLQQRQDGGMAASWTPWPAGLQPQFDFGCPYLSRDGDLWQLCFDSAADRYLYLKLGTQGETAEAMEPRLCSGSINYRFSTKLKTAPWQELERGNDGASSTSVMPLLEAGESVFGVRFETRASLDSVLRSDERMYAQLLQDDGVRELPFHAFSVAEPWRMRLFAHQGTLWAYHPLLGRINGWKLQA</sequence>
<dbReference type="EMBL" id="LOCQ01000055">
    <property type="protein sequence ID" value="OBV39090.1"/>
    <property type="molecule type" value="Genomic_DNA"/>
</dbReference>
<accession>A0A1A7C2Z0</accession>
<dbReference type="OrthoDB" id="7061697at2"/>
<name>A0A1A7C2Z0_9BURK</name>
<keyword evidence="3" id="KW-1185">Reference proteome</keyword>
<organism evidence="2 3">
    <name type="scientific">Janthinobacterium psychrotolerans</name>
    <dbReference type="NCBI Taxonomy" id="1747903"/>
    <lineage>
        <taxon>Bacteria</taxon>
        <taxon>Pseudomonadati</taxon>
        <taxon>Pseudomonadota</taxon>
        <taxon>Betaproteobacteria</taxon>
        <taxon>Burkholderiales</taxon>
        <taxon>Oxalobacteraceae</taxon>
        <taxon>Janthinobacterium</taxon>
    </lineage>
</organism>
<gene>
    <name evidence="2" type="ORF">ASR47_1008151</name>
</gene>
<dbReference type="AlphaFoldDB" id="A0A1A7C2Z0"/>
<dbReference type="Proteomes" id="UP000092713">
    <property type="component" value="Unassembled WGS sequence"/>
</dbReference>
<evidence type="ECO:0000256" key="1">
    <source>
        <dbReference type="SAM" id="MobiDB-lite"/>
    </source>
</evidence>
<comment type="caution">
    <text evidence="2">The sequence shown here is derived from an EMBL/GenBank/DDBJ whole genome shotgun (WGS) entry which is preliminary data.</text>
</comment>
<dbReference type="RefSeq" id="WP_150127800.1">
    <property type="nucleotide sequence ID" value="NZ_LOCQ01000055.1"/>
</dbReference>
<protein>
    <submittedName>
        <fullName evidence="2">Uncharacterized protein</fullName>
    </submittedName>
</protein>
<evidence type="ECO:0000313" key="2">
    <source>
        <dbReference type="EMBL" id="OBV39090.1"/>
    </source>
</evidence>
<evidence type="ECO:0000313" key="3">
    <source>
        <dbReference type="Proteomes" id="UP000092713"/>
    </source>
</evidence>
<proteinExistence type="predicted"/>
<dbReference type="STRING" id="1747903.ASR47_1008151"/>